<dbReference type="GO" id="GO:0005929">
    <property type="term" value="C:cilium"/>
    <property type="evidence" value="ECO:0007669"/>
    <property type="project" value="UniProtKB-SubCell"/>
</dbReference>
<dbReference type="SMART" id="SM00174">
    <property type="entry name" value="RHO"/>
    <property type="match status" value="1"/>
</dbReference>
<comment type="subcellular location">
    <subcellularLocation>
        <location evidence="1">Cell projection</location>
        <location evidence="1">Cilium</location>
    </subcellularLocation>
    <subcellularLocation>
        <location evidence="2">Cytoplasm</location>
    </subcellularLocation>
</comment>
<dbReference type="SUPFAM" id="SSF52540">
    <property type="entry name" value="P-loop containing nucleoside triphosphate hydrolases"/>
    <property type="match status" value="1"/>
</dbReference>
<dbReference type="NCBIfam" id="TIGR00231">
    <property type="entry name" value="small_GTP"/>
    <property type="match status" value="1"/>
</dbReference>
<dbReference type="PROSITE" id="PS50157">
    <property type="entry name" value="ZINC_FINGER_C2H2_2"/>
    <property type="match status" value="1"/>
</dbReference>
<dbReference type="GO" id="GO:0003924">
    <property type="term" value="F:GTPase activity"/>
    <property type="evidence" value="ECO:0007669"/>
    <property type="project" value="InterPro"/>
</dbReference>
<keyword evidence="5" id="KW-0969">Cilium</keyword>
<keyword evidence="8" id="KW-0862">Zinc</keyword>
<dbReference type="Pfam" id="PF11527">
    <property type="entry name" value="ARL2_Bind_BART"/>
    <property type="match status" value="1"/>
</dbReference>
<protein>
    <recommendedName>
        <fullName evidence="10">C2H2-type domain-containing protein</fullName>
    </recommendedName>
</protein>
<sequence length="1006" mass="110786">MPAATMEISSAAKSGDGSTQNVGIKMDGKFPCPDCRQKFDDEKAKQMHWKFIHDPNRHQEVGSVEQIPRLLSCVWRAISSSWRDDVFEVDAAHPSGASAAEAAALAKAVQPRRLYFDTSPGLEPVLERELRDGLGLTGKWEIYKGGVALEAPESNLWHAILQSRVLQGARIGVGTPFHAGYESTLKNYAAGVPWSEYIWFQTQAGAPPIKVTSEKSRLFHTDVIERAITEAIESLRRNQLKRKLQQTEDGKFYGKPETPKPPSPTVYVELDANECKLSVSCTEKPHRRAYTCAVDSSEVEVDDDAEGPAKGSAWLLGEAHAAACVLKSPMLRNLEQAAEAGHSLRVWDPFCGRGTMLLEALGIALGVPPGSPSQPLPFAEFPGFDEIRFGEVVRSLQVSPHPAISHLSLLGSHDNAELIQHAEANLRGFVRAMPRPRTGPLSLMWKSADAAEYESRSSSDPMADTRLRLPCPVSFRQADSPADLLDSVRSQPTMILTNVPYGNKADGRRDQRRYEEFGKMLKAEAELGYLRGVFCLSAKEDFKRRTGLEWRTELRFTCSGVPVELLQWTGRAAAGAGYMFTAPRVPKRLWFQSDSDDPSMDLDPVLPQCPIEAEWGSAVTLNASSADLMWYSIALDDDLAWHADERHKQLLEQQISSACFLSLQRLRSIASSGSRPEDYEPKAVSAASGEVALEASLPESMTVAGVLKEVAARAKESGASGCCMKLLLGDRVLASHLVLRDLDLEDGCALQLLKYQVRSFAPVSPEAFAPGLPEVTVKTLLMGDSGAGKSQLINRFVRGEFAHDFITTIGVDFAMKRLAVDDHQGLRMQIWDTAGQERLGTVTPSLFRGADACLLVFNMADRTSFHNIPSWKQKLDQFGSDSLMQCLVLVGTGADRGDRQVSEEEALTLAEELGCSYHEVSSKTGEGVSEAFYAVANWYFDQFEARSATWILPVAQFVDEHCIIFESQEENKLEYTMVHNAFKQLVDDLLTVHLAELEISTNESAA</sequence>
<dbReference type="SMART" id="SM00176">
    <property type="entry name" value="RAN"/>
    <property type="match status" value="1"/>
</dbReference>
<keyword evidence="8" id="KW-0863">Zinc-finger</keyword>
<dbReference type="InterPro" id="IPR027417">
    <property type="entry name" value="P-loop_NTPase"/>
</dbReference>
<dbReference type="PROSITE" id="PS51419">
    <property type="entry name" value="RAB"/>
    <property type="match status" value="1"/>
</dbReference>
<dbReference type="Gene3D" id="3.30.2130.30">
    <property type="match status" value="1"/>
</dbReference>
<dbReference type="InterPro" id="IPR013087">
    <property type="entry name" value="Znf_C2H2_type"/>
</dbReference>
<organism evidence="11 12">
    <name type="scientific">Polarella glacialis</name>
    <name type="common">Dinoflagellate</name>
    <dbReference type="NCBI Taxonomy" id="89957"/>
    <lineage>
        <taxon>Eukaryota</taxon>
        <taxon>Sar</taxon>
        <taxon>Alveolata</taxon>
        <taxon>Dinophyceae</taxon>
        <taxon>Suessiales</taxon>
        <taxon>Suessiaceae</taxon>
        <taxon>Polarella</taxon>
    </lineage>
</organism>
<dbReference type="Pfam" id="PF00071">
    <property type="entry name" value="Ras"/>
    <property type="match status" value="1"/>
</dbReference>
<keyword evidence="8" id="KW-0479">Metal-binding</keyword>
<name>A0A813JP14_POLGL</name>
<proteinExistence type="predicted"/>
<keyword evidence="7" id="KW-0966">Cell projection</keyword>
<dbReference type="EMBL" id="CAJNNW010026408">
    <property type="protein sequence ID" value="CAE8685063.1"/>
    <property type="molecule type" value="Genomic_DNA"/>
</dbReference>
<evidence type="ECO:0000256" key="7">
    <source>
        <dbReference type="ARBA" id="ARBA00023273"/>
    </source>
</evidence>
<dbReference type="SMART" id="SM00173">
    <property type="entry name" value="RAS"/>
    <property type="match status" value="1"/>
</dbReference>
<dbReference type="SMART" id="SM00175">
    <property type="entry name" value="RAB"/>
    <property type="match status" value="1"/>
</dbReference>
<evidence type="ECO:0000256" key="3">
    <source>
        <dbReference type="ARBA" id="ARBA00022490"/>
    </source>
</evidence>
<feature type="compositionally biased region" description="Polar residues" evidence="9">
    <location>
        <begin position="7"/>
        <end position="22"/>
    </location>
</feature>
<evidence type="ECO:0000256" key="9">
    <source>
        <dbReference type="SAM" id="MobiDB-lite"/>
    </source>
</evidence>
<dbReference type="GO" id="GO:0008270">
    <property type="term" value="F:zinc ion binding"/>
    <property type="evidence" value="ECO:0007669"/>
    <property type="project" value="UniProtKB-KW"/>
</dbReference>
<dbReference type="InterPro" id="IPR005225">
    <property type="entry name" value="Small_GTP-bd"/>
</dbReference>
<feature type="region of interest" description="Disordered" evidence="9">
    <location>
        <begin position="1"/>
        <end position="27"/>
    </location>
</feature>
<comment type="caution">
    <text evidence="11">The sequence shown here is derived from an EMBL/GenBank/DDBJ whole genome shotgun (WGS) entry which is preliminary data.</text>
</comment>
<feature type="domain" description="C2H2-type" evidence="10">
    <location>
        <begin position="30"/>
        <end position="58"/>
    </location>
</feature>
<dbReference type="FunFam" id="3.40.50.300:FF:001447">
    <property type="entry name" value="Ras-related protein Rab-1B"/>
    <property type="match status" value="1"/>
</dbReference>
<keyword evidence="6" id="KW-0342">GTP-binding</keyword>
<dbReference type="InterPro" id="IPR023379">
    <property type="entry name" value="BART_dom"/>
</dbReference>
<dbReference type="Gene3D" id="1.20.1520.10">
    <property type="entry name" value="ADP-ribosylation factor-like 2-binding protein, domain"/>
    <property type="match status" value="1"/>
</dbReference>
<dbReference type="CDD" id="cd11715">
    <property type="entry name" value="THUMP_AdoMetMT"/>
    <property type="match status" value="1"/>
</dbReference>
<dbReference type="GO" id="GO:0005737">
    <property type="term" value="C:cytoplasm"/>
    <property type="evidence" value="ECO:0007669"/>
    <property type="project" value="UniProtKB-SubCell"/>
</dbReference>
<dbReference type="CDD" id="cd00154">
    <property type="entry name" value="Rab"/>
    <property type="match status" value="1"/>
</dbReference>
<dbReference type="PROSITE" id="PS00028">
    <property type="entry name" value="ZINC_FINGER_C2H2_1"/>
    <property type="match status" value="1"/>
</dbReference>
<dbReference type="InterPro" id="IPR042541">
    <property type="entry name" value="BART_sf"/>
</dbReference>
<reference evidence="11" key="1">
    <citation type="submission" date="2021-02" db="EMBL/GenBank/DDBJ databases">
        <authorList>
            <person name="Dougan E. K."/>
            <person name="Rhodes N."/>
            <person name="Thang M."/>
            <person name="Chan C."/>
        </authorList>
    </citation>
    <scope>NUCLEOTIDE SEQUENCE</scope>
</reference>
<dbReference type="InterPro" id="IPR050227">
    <property type="entry name" value="Rab"/>
</dbReference>
<dbReference type="GO" id="GO:0005525">
    <property type="term" value="F:GTP binding"/>
    <property type="evidence" value="ECO:0007669"/>
    <property type="project" value="UniProtKB-KW"/>
</dbReference>
<keyword evidence="4" id="KW-0547">Nucleotide-binding</keyword>
<evidence type="ECO:0000256" key="2">
    <source>
        <dbReference type="ARBA" id="ARBA00004496"/>
    </source>
</evidence>
<dbReference type="PRINTS" id="PR00449">
    <property type="entry name" value="RASTRNSFRMNG"/>
</dbReference>
<dbReference type="PANTHER" id="PTHR47977">
    <property type="entry name" value="RAS-RELATED PROTEIN RAB"/>
    <property type="match status" value="1"/>
</dbReference>
<gene>
    <name evidence="11" type="ORF">PGLA2088_LOCUS24280</name>
</gene>
<evidence type="ECO:0000256" key="4">
    <source>
        <dbReference type="ARBA" id="ARBA00022741"/>
    </source>
</evidence>
<dbReference type="InterPro" id="IPR001806">
    <property type="entry name" value="Small_GTPase"/>
</dbReference>
<dbReference type="SUPFAM" id="SSF53335">
    <property type="entry name" value="S-adenosyl-L-methionine-dependent methyltransferases"/>
    <property type="match status" value="1"/>
</dbReference>
<evidence type="ECO:0000256" key="5">
    <source>
        <dbReference type="ARBA" id="ARBA00023069"/>
    </source>
</evidence>
<dbReference type="PROSITE" id="PS51421">
    <property type="entry name" value="RAS"/>
    <property type="match status" value="1"/>
</dbReference>
<dbReference type="Proteomes" id="UP000626109">
    <property type="component" value="Unassembled WGS sequence"/>
</dbReference>
<dbReference type="Gene3D" id="3.40.50.300">
    <property type="entry name" value="P-loop containing nucleotide triphosphate hydrolases"/>
    <property type="match status" value="1"/>
</dbReference>
<evidence type="ECO:0000256" key="8">
    <source>
        <dbReference type="PROSITE-ProRule" id="PRU00042"/>
    </source>
</evidence>
<accession>A0A813JP14</accession>
<evidence type="ECO:0000259" key="10">
    <source>
        <dbReference type="PROSITE" id="PS50157"/>
    </source>
</evidence>
<evidence type="ECO:0000256" key="6">
    <source>
        <dbReference type="ARBA" id="ARBA00023134"/>
    </source>
</evidence>
<evidence type="ECO:0000313" key="11">
    <source>
        <dbReference type="EMBL" id="CAE8685063.1"/>
    </source>
</evidence>
<keyword evidence="3" id="KW-0963">Cytoplasm</keyword>
<dbReference type="InterPro" id="IPR029063">
    <property type="entry name" value="SAM-dependent_MTases_sf"/>
</dbReference>
<dbReference type="AlphaFoldDB" id="A0A813JP14"/>
<evidence type="ECO:0000313" key="12">
    <source>
        <dbReference type="Proteomes" id="UP000626109"/>
    </source>
</evidence>
<evidence type="ECO:0000256" key="1">
    <source>
        <dbReference type="ARBA" id="ARBA00004138"/>
    </source>
</evidence>
<dbReference type="Gene3D" id="3.40.50.150">
    <property type="entry name" value="Vaccinia Virus protein VP39"/>
    <property type="match status" value="1"/>
</dbReference>